<name>A0A2J7YXL0_STRMQ</name>
<reference evidence="1 2" key="1">
    <citation type="submission" date="2015-09" db="EMBL/GenBank/DDBJ databases">
        <title>Genome sequence, genome mining and natural product profiling of a biocontrol bacterium Streptomyces malaysiensis F913.</title>
        <authorList>
            <person name="Xu Y."/>
            <person name="Wei J."/>
            <person name="Xie J."/>
            <person name="Li T."/>
            <person name="Zhou Z."/>
        </authorList>
    </citation>
    <scope>NUCLEOTIDE SEQUENCE [LARGE SCALE GENOMIC DNA]</scope>
    <source>
        <strain evidence="1 2">F913</strain>
    </source>
</reference>
<proteinExistence type="predicted"/>
<sequence length="60" mass="6331">MVHVPAFLRRSGPHEARGPPVYVTRLLPTAAVTVTASALLTVLGRPVVLRVLSDDGLESA</sequence>
<dbReference type="EMBL" id="LJIW01000002">
    <property type="protein sequence ID" value="PNG92760.1"/>
    <property type="molecule type" value="Genomic_DNA"/>
</dbReference>
<accession>A0A2J7YXL0</accession>
<organism evidence="1 2">
    <name type="scientific">Streptomyces malaysiensis</name>
    <dbReference type="NCBI Taxonomy" id="92644"/>
    <lineage>
        <taxon>Bacteria</taxon>
        <taxon>Bacillati</taxon>
        <taxon>Actinomycetota</taxon>
        <taxon>Actinomycetes</taxon>
        <taxon>Kitasatosporales</taxon>
        <taxon>Streptomycetaceae</taxon>
        <taxon>Streptomyces</taxon>
        <taxon>Streptomyces violaceusniger group</taxon>
    </lineage>
</organism>
<evidence type="ECO:0000313" key="2">
    <source>
        <dbReference type="Proteomes" id="UP000236520"/>
    </source>
</evidence>
<comment type="caution">
    <text evidence="1">The sequence shown here is derived from an EMBL/GenBank/DDBJ whole genome shotgun (WGS) entry which is preliminary data.</text>
</comment>
<protein>
    <submittedName>
        <fullName evidence="1">Uncharacterized protein</fullName>
    </submittedName>
</protein>
<keyword evidence="2" id="KW-1185">Reference proteome</keyword>
<dbReference type="AlphaFoldDB" id="A0A2J7YXL0"/>
<gene>
    <name evidence="1" type="ORF">SMF913_28225</name>
</gene>
<dbReference type="Proteomes" id="UP000236520">
    <property type="component" value="Unassembled WGS sequence"/>
</dbReference>
<evidence type="ECO:0000313" key="1">
    <source>
        <dbReference type="EMBL" id="PNG92760.1"/>
    </source>
</evidence>